<protein>
    <submittedName>
        <fullName evidence="2">Uncharacterized protein</fullName>
    </submittedName>
</protein>
<sequence>MAKPSREASQDAQELRLELVVTPQLAQSTRATRALLACCHEARHYLRDPPDSLPLQGGGILRCNLEKDVIVLEGLSPSLLLHLRGLKCRNPNLLDNLASIRHIGLDLASASASEGFLSPETETDTGVGADEDPAIPPQLECAMVAFAASLPRLRHIYLLPPTAAAAAIVGSEESIPPSQAATDHTARCFFLGNDPATEWYTTRPLPSYWVDRAYYAQLSRLMRLLCGLREALGAPSVGTELPLLDEADVDRLRRVGLRILQHYAAVLRPGGVANCEGGDGGTEEEEEEEEKEVGGLLPSSPERCLEVALGRSPRWVQWEWVCQCLGC</sequence>
<comment type="caution">
    <text evidence="2">The sequence shown here is derived from an EMBL/GenBank/DDBJ whole genome shotgun (WGS) entry which is preliminary data.</text>
</comment>
<accession>A0ABQ0FZ24</accession>
<dbReference type="Proteomes" id="UP001628179">
    <property type="component" value="Unassembled WGS sequence"/>
</dbReference>
<organism evidence="2 3">
    <name type="scientific">Madurella fahalii</name>
    <dbReference type="NCBI Taxonomy" id="1157608"/>
    <lineage>
        <taxon>Eukaryota</taxon>
        <taxon>Fungi</taxon>
        <taxon>Dikarya</taxon>
        <taxon>Ascomycota</taxon>
        <taxon>Pezizomycotina</taxon>
        <taxon>Sordariomycetes</taxon>
        <taxon>Sordariomycetidae</taxon>
        <taxon>Sordariales</taxon>
        <taxon>Sordariales incertae sedis</taxon>
        <taxon>Madurella</taxon>
    </lineage>
</organism>
<feature type="region of interest" description="Disordered" evidence="1">
    <location>
        <begin position="274"/>
        <end position="297"/>
    </location>
</feature>
<evidence type="ECO:0000256" key="1">
    <source>
        <dbReference type="SAM" id="MobiDB-lite"/>
    </source>
</evidence>
<gene>
    <name evidence="2" type="ORF">MFIFM68171_00943</name>
</gene>
<dbReference type="GeneID" id="98171688"/>
<reference evidence="2 3" key="1">
    <citation type="submission" date="2024-09" db="EMBL/GenBank/DDBJ databases">
        <title>Itraconazole resistance in Madurella fahalii resulting from another homologue of gene encoding cytochrome P450 14-alpha sterol demethylase (CYP51).</title>
        <authorList>
            <person name="Yoshioka I."/>
            <person name="Fahal A.H."/>
            <person name="Kaneko S."/>
            <person name="Yaguchi T."/>
        </authorList>
    </citation>
    <scope>NUCLEOTIDE SEQUENCE [LARGE SCALE GENOMIC DNA]</scope>
    <source>
        <strain evidence="2 3">IFM 68171</strain>
    </source>
</reference>
<name>A0ABQ0FZ24_9PEZI</name>
<dbReference type="EMBL" id="BAAFSV010000001">
    <property type="protein sequence ID" value="GAB1310733.1"/>
    <property type="molecule type" value="Genomic_DNA"/>
</dbReference>
<evidence type="ECO:0000313" key="3">
    <source>
        <dbReference type="Proteomes" id="UP001628179"/>
    </source>
</evidence>
<feature type="compositionally biased region" description="Acidic residues" evidence="1">
    <location>
        <begin position="281"/>
        <end position="291"/>
    </location>
</feature>
<keyword evidence="3" id="KW-1185">Reference proteome</keyword>
<dbReference type="RefSeq" id="XP_070912466.1">
    <property type="nucleotide sequence ID" value="XM_071056365.1"/>
</dbReference>
<proteinExistence type="predicted"/>
<evidence type="ECO:0000313" key="2">
    <source>
        <dbReference type="EMBL" id="GAB1310733.1"/>
    </source>
</evidence>